<sequence>MTLKDKRIAWKSRYDAWKESDQGVAEWCRDHDIKPHQMYYWIQQFQGIQDAQKEEPGGTQWLTVQMDNDFVSSEGQVPIYIHFDAISVEVRPGANAGLLSDVVHILRNQC</sequence>
<name>A0A4Y9A8A7_9BACI</name>
<dbReference type="AlphaFoldDB" id="A0A4Y9A8A7"/>
<dbReference type="EMBL" id="SRHY01000041">
    <property type="protein sequence ID" value="TFJ91715.1"/>
    <property type="molecule type" value="Genomic_DNA"/>
</dbReference>
<dbReference type="GO" id="GO:0004803">
    <property type="term" value="F:transposase activity"/>
    <property type="evidence" value="ECO:0007669"/>
    <property type="project" value="InterPro"/>
</dbReference>
<dbReference type="GO" id="GO:0006313">
    <property type="term" value="P:DNA transposition"/>
    <property type="evidence" value="ECO:0007669"/>
    <property type="project" value="InterPro"/>
</dbReference>
<dbReference type="InterPro" id="IPR002514">
    <property type="entry name" value="Transposase_8"/>
</dbReference>
<keyword evidence="2" id="KW-1185">Reference proteome</keyword>
<dbReference type="OrthoDB" id="9808061at2"/>
<evidence type="ECO:0000313" key="2">
    <source>
        <dbReference type="Proteomes" id="UP000298484"/>
    </source>
</evidence>
<accession>A0A4Y9A8A7</accession>
<comment type="caution">
    <text evidence="1">The sequence shown here is derived from an EMBL/GenBank/DDBJ whole genome shotgun (WGS) entry which is preliminary data.</text>
</comment>
<organism evidence="1 2">
    <name type="scientific">Lentibacillus salicampi</name>
    <dbReference type="NCBI Taxonomy" id="175306"/>
    <lineage>
        <taxon>Bacteria</taxon>
        <taxon>Bacillati</taxon>
        <taxon>Bacillota</taxon>
        <taxon>Bacilli</taxon>
        <taxon>Bacillales</taxon>
        <taxon>Bacillaceae</taxon>
        <taxon>Lentibacillus</taxon>
    </lineage>
</organism>
<dbReference type="GO" id="GO:0003677">
    <property type="term" value="F:DNA binding"/>
    <property type="evidence" value="ECO:0007669"/>
    <property type="project" value="InterPro"/>
</dbReference>
<reference evidence="1 2" key="1">
    <citation type="submission" date="2019-03" db="EMBL/GenBank/DDBJ databases">
        <title>Genome sequence of Lentibacillus salicampi ATCC BAA-719.</title>
        <authorList>
            <person name="Maclea K.S."/>
            <person name="Simoes Junior M."/>
        </authorList>
    </citation>
    <scope>NUCLEOTIDE SEQUENCE [LARGE SCALE GENOMIC DNA]</scope>
    <source>
        <strain evidence="1 2">ATCC BAA-719</strain>
    </source>
</reference>
<dbReference type="NCBIfam" id="NF047593">
    <property type="entry name" value="IS66_ISAeme5_TnpA"/>
    <property type="match status" value="1"/>
</dbReference>
<dbReference type="Proteomes" id="UP000298484">
    <property type="component" value="Unassembled WGS sequence"/>
</dbReference>
<protein>
    <submittedName>
        <fullName evidence="1">IS66 family insertion sequence element accessory protein TnpB</fullName>
    </submittedName>
</protein>
<evidence type="ECO:0000313" key="1">
    <source>
        <dbReference type="EMBL" id="TFJ91715.1"/>
    </source>
</evidence>
<dbReference type="RefSeq" id="WP_135111207.1">
    <property type="nucleotide sequence ID" value="NZ_SRHY01000041.1"/>
</dbReference>
<gene>
    <name evidence="1" type="ORF">E4U82_16090</name>
</gene>
<dbReference type="Pfam" id="PF01527">
    <property type="entry name" value="HTH_Tnp_1"/>
    <property type="match status" value="1"/>
</dbReference>
<proteinExistence type="predicted"/>